<evidence type="ECO:0000313" key="3">
    <source>
        <dbReference type="EMBL" id="QJA72665.1"/>
    </source>
</evidence>
<feature type="region of interest" description="Disordered" evidence="1">
    <location>
        <begin position="1"/>
        <end position="27"/>
    </location>
</feature>
<proteinExistence type="predicted"/>
<accession>A0A6M3JV58</accession>
<dbReference type="AlphaFoldDB" id="A0A6M3JV58"/>
<sequence length="322" mass="36123">MPDKKINLDFSTYSKTPPPNTTADVPIIDNNLGTTDASKKDPFAITAEIVDDTPFDQFDLAKIQTVGSFLAIKEKLGIMREKAKQLVVKDEASNTLAMEMRVQIKALLKSIDDAKDAYPPYKTASEFKNGADRFLREQYRKPLEEIDTKLVAPKINSYQKAQAEINRRIAAKKAEEDAKIAREEAEKKATEEKERQEKERQDAIALQAKLNLEADESGVERVSVHIPEVTVSDILPSMPETPVTPKTEKVITDHGSSKIESSWICIIIDANQVPRNFCVPDQKLLNAAIDAGVREIPGCKIEEIFESKVRLSRKRVQNDIVF</sequence>
<organism evidence="3">
    <name type="scientific">viral metagenome</name>
    <dbReference type="NCBI Taxonomy" id="1070528"/>
    <lineage>
        <taxon>unclassified sequences</taxon>
        <taxon>metagenomes</taxon>
        <taxon>organismal metagenomes</taxon>
    </lineage>
</organism>
<feature type="region of interest" description="Disordered" evidence="1">
    <location>
        <begin position="174"/>
        <end position="200"/>
    </location>
</feature>
<evidence type="ECO:0000256" key="1">
    <source>
        <dbReference type="SAM" id="MobiDB-lite"/>
    </source>
</evidence>
<reference evidence="3" key="1">
    <citation type="submission" date="2020-03" db="EMBL/GenBank/DDBJ databases">
        <title>The deep terrestrial virosphere.</title>
        <authorList>
            <person name="Holmfeldt K."/>
            <person name="Nilsson E."/>
            <person name="Simone D."/>
            <person name="Lopez-Fernandez M."/>
            <person name="Wu X."/>
            <person name="de Brujin I."/>
            <person name="Lundin D."/>
            <person name="Andersson A."/>
            <person name="Bertilsson S."/>
            <person name="Dopson M."/>
        </authorList>
    </citation>
    <scope>NUCLEOTIDE SEQUENCE</scope>
    <source>
        <strain evidence="3">MM415A02653</strain>
        <strain evidence="2">MM415B00899</strain>
    </source>
</reference>
<dbReference type="EMBL" id="MT141449">
    <property type="protein sequence ID" value="QJA61688.1"/>
    <property type="molecule type" value="Genomic_DNA"/>
</dbReference>
<name>A0A6M3JV58_9ZZZZ</name>
<protein>
    <submittedName>
        <fullName evidence="3">Uncharacterized protein</fullName>
    </submittedName>
</protein>
<gene>
    <name evidence="3" type="ORF">MM415A02653_0004</name>
    <name evidence="2" type="ORF">MM415B00899_0020</name>
</gene>
<evidence type="ECO:0000313" key="2">
    <source>
        <dbReference type="EMBL" id="QJA61688.1"/>
    </source>
</evidence>
<dbReference type="EMBL" id="MT141969">
    <property type="protein sequence ID" value="QJA72665.1"/>
    <property type="molecule type" value="Genomic_DNA"/>
</dbReference>